<dbReference type="RefSeq" id="WP_076956553.1">
    <property type="nucleotide sequence ID" value="NZ_MLCO01000048.1"/>
</dbReference>
<dbReference type="InterPro" id="IPR006311">
    <property type="entry name" value="TAT_signal"/>
</dbReference>
<dbReference type="InterPro" id="IPR030678">
    <property type="entry name" value="Peptide/Ni-bd"/>
</dbReference>
<reference evidence="5 6" key="1">
    <citation type="submission" date="2016-10" db="EMBL/GenBank/DDBJ databases">
        <title>Draft Genome sequence of Roseomonas sp. strain M3.</title>
        <authorList>
            <person name="Subhash Y."/>
            <person name="Lee S."/>
        </authorList>
    </citation>
    <scope>NUCLEOTIDE SEQUENCE [LARGE SCALE GENOMIC DNA]</scope>
    <source>
        <strain evidence="5 6">M3</strain>
    </source>
</reference>
<evidence type="ECO:0000256" key="1">
    <source>
        <dbReference type="ARBA" id="ARBA00004418"/>
    </source>
</evidence>
<evidence type="ECO:0000313" key="6">
    <source>
        <dbReference type="Proteomes" id="UP000188879"/>
    </source>
</evidence>
<dbReference type="EMBL" id="MLCO01000048">
    <property type="protein sequence ID" value="ONG56209.1"/>
    <property type="molecule type" value="Genomic_DNA"/>
</dbReference>
<accession>A0A1V2H636</accession>
<dbReference type="CDD" id="cd08513">
    <property type="entry name" value="PBP2_thermophilic_Hb8_like"/>
    <property type="match status" value="1"/>
</dbReference>
<dbReference type="GO" id="GO:0030288">
    <property type="term" value="C:outer membrane-bounded periplasmic space"/>
    <property type="evidence" value="ECO:0007669"/>
    <property type="project" value="UniProtKB-ARBA"/>
</dbReference>
<sequence>MTQDDTARLSRILAPTRRGLFAIGGGAAAAMASGTAFAQGRPAGRPPEKPRGQVVIGLSQEPTVFHPLMPGIEVDQGVWWNLFSTLWYIDPDGKFVPDLAAEMPSQTNGGISEDGLTWKVKLRRDVKWHDGTAFTAEDVKFTLDLINNPNFRVRNRVGHGLVKDIKVNAVDEIEWRMDAPYAPYLSILSLTFMVPKHILSTATDPNTSPFNNAPVGTGAFRWGSRTAGDNVQLVANPAYHGAGPYLERVVFKYIPDLTVMYTQFRTGQIDYTGISGISPNFAREAQALRGRRVHVNPTASVESIAPNLGSPVFGDKAVRQALYMSMNKKALIDAIYYGLPTPTESFLPAQSWAINAELPKHEFNVAKANETLEAAGWKRGPDGIRAKDGVKLEFANSTTAGNPVREQAQQVLMQDWKAVGAAMRIQNMPAAVIWGEFWQQSKFSSVMVAVNYMLGSDPDVTPRFSSKAIPAKGGRGQNTFQFENSRVDALLETGATQFEQAARRTTYGQIQRIIRDELAILPIFQQVLVEGTKDNLTGFKPNINTSSNCWNVREWYWAS</sequence>
<dbReference type="SUPFAM" id="SSF53850">
    <property type="entry name" value="Periplasmic binding protein-like II"/>
    <property type="match status" value="1"/>
</dbReference>
<organism evidence="5 6">
    <name type="scientific">Teichococcus deserti</name>
    <dbReference type="NCBI Taxonomy" id="1817963"/>
    <lineage>
        <taxon>Bacteria</taxon>
        <taxon>Pseudomonadati</taxon>
        <taxon>Pseudomonadota</taxon>
        <taxon>Alphaproteobacteria</taxon>
        <taxon>Acetobacterales</taxon>
        <taxon>Roseomonadaceae</taxon>
        <taxon>Roseomonas</taxon>
    </lineage>
</organism>
<dbReference type="InterPro" id="IPR000914">
    <property type="entry name" value="SBP_5_dom"/>
</dbReference>
<dbReference type="PIRSF" id="PIRSF002741">
    <property type="entry name" value="MppA"/>
    <property type="match status" value="1"/>
</dbReference>
<dbReference type="PANTHER" id="PTHR30290">
    <property type="entry name" value="PERIPLASMIC BINDING COMPONENT OF ABC TRANSPORTER"/>
    <property type="match status" value="1"/>
</dbReference>
<gene>
    <name evidence="5" type="ORF">BKE38_06440</name>
</gene>
<feature type="domain" description="Solute-binding protein family 5" evidence="4">
    <location>
        <begin position="94"/>
        <end position="466"/>
    </location>
</feature>
<evidence type="ECO:0000256" key="3">
    <source>
        <dbReference type="ARBA" id="ARBA00022729"/>
    </source>
</evidence>
<protein>
    <submittedName>
        <fullName evidence="5">ABC transporter substrate-binding protein</fullName>
    </submittedName>
</protein>
<keyword evidence="3" id="KW-0732">Signal</keyword>
<dbReference type="InterPro" id="IPR039424">
    <property type="entry name" value="SBP_5"/>
</dbReference>
<proteinExistence type="inferred from homology"/>
<dbReference type="PROSITE" id="PS51318">
    <property type="entry name" value="TAT"/>
    <property type="match status" value="1"/>
</dbReference>
<dbReference type="Proteomes" id="UP000188879">
    <property type="component" value="Unassembled WGS sequence"/>
</dbReference>
<dbReference type="Gene3D" id="3.10.105.10">
    <property type="entry name" value="Dipeptide-binding Protein, Domain 3"/>
    <property type="match status" value="1"/>
</dbReference>
<dbReference type="GO" id="GO:0015833">
    <property type="term" value="P:peptide transport"/>
    <property type="evidence" value="ECO:0007669"/>
    <property type="project" value="TreeGrafter"/>
</dbReference>
<evidence type="ECO:0000259" key="4">
    <source>
        <dbReference type="Pfam" id="PF00496"/>
    </source>
</evidence>
<dbReference type="Gene3D" id="3.40.190.10">
    <property type="entry name" value="Periplasmic binding protein-like II"/>
    <property type="match status" value="1"/>
</dbReference>
<dbReference type="Gene3D" id="3.90.76.10">
    <property type="entry name" value="Dipeptide-binding Protein, Domain 1"/>
    <property type="match status" value="1"/>
</dbReference>
<comment type="subcellular location">
    <subcellularLocation>
        <location evidence="1">Periplasm</location>
    </subcellularLocation>
</comment>
<name>A0A1V2H636_9PROT</name>
<evidence type="ECO:0000313" key="5">
    <source>
        <dbReference type="EMBL" id="ONG56209.1"/>
    </source>
</evidence>
<dbReference type="GO" id="GO:0043190">
    <property type="term" value="C:ATP-binding cassette (ABC) transporter complex"/>
    <property type="evidence" value="ECO:0007669"/>
    <property type="project" value="InterPro"/>
</dbReference>
<dbReference type="Pfam" id="PF00496">
    <property type="entry name" value="SBP_bac_5"/>
    <property type="match status" value="1"/>
</dbReference>
<comment type="similarity">
    <text evidence="2">Belongs to the bacterial solute-binding protein 5 family.</text>
</comment>
<keyword evidence="6" id="KW-1185">Reference proteome</keyword>
<comment type="caution">
    <text evidence="5">The sequence shown here is derived from an EMBL/GenBank/DDBJ whole genome shotgun (WGS) entry which is preliminary data.</text>
</comment>
<dbReference type="AlphaFoldDB" id="A0A1V2H636"/>
<dbReference type="OrthoDB" id="9803988at2"/>
<dbReference type="PANTHER" id="PTHR30290:SF38">
    <property type="entry name" value="D,D-DIPEPTIDE-BINDING PERIPLASMIC PROTEIN DDPA-RELATED"/>
    <property type="match status" value="1"/>
</dbReference>
<dbReference type="GO" id="GO:1904680">
    <property type="term" value="F:peptide transmembrane transporter activity"/>
    <property type="evidence" value="ECO:0007669"/>
    <property type="project" value="TreeGrafter"/>
</dbReference>
<evidence type="ECO:0000256" key="2">
    <source>
        <dbReference type="ARBA" id="ARBA00005695"/>
    </source>
</evidence>